<evidence type="ECO:0008006" key="3">
    <source>
        <dbReference type="Google" id="ProtNLM"/>
    </source>
</evidence>
<keyword evidence="2" id="KW-1185">Reference proteome</keyword>
<evidence type="ECO:0000313" key="2">
    <source>
        <dbReference type="Proteomes" id="UP000433406"/>
    </source>
</evidence>
<protein>
    <recommendedName>
        <fullName evidence="3">Peptidase MA-like domain-containing protein</fullName>
    </recommendedName>
</protein>
<evidence type="ECO:0000313" key="1">
    <source>
        <dbReference type="EMBL" id="MTB95541.1"/>
    </source>
</evidence>
<name>A0A6I3JBT4_9ACTN</name>
<sequence length="394" mass="40968">MAGLVAFAVLVAAAVAGWLVLRDEPYVATPEDQAAAAIGPRAVDAALDRLEEAVAAGDAAALAGAPAGIARNAARLRVRDLDLRYVDTVARTDDSLRAAVDVTWRFGGFDARPARTEVEMTFTADGAEAVLTSVGGGEGRSPLWLTGPVEVLRSERVLVVGATGTDVASIGRHAEAAVPVVRRVLAGWRSRLVVEVPASAEGLGDVLGAEDGQYDAVAAVTAAPDGSVAPDAPLHVFVNPDVLGTLGARGAQVVMSHEATHVATRAPVTTQPLWLLEGFADYVALRDVGLPLTTTAGQVIEQVREDGLPRALPGPAEFDTATTHLGATYEAAWLACVVLADRVGETRLVDLYRAAGRTGLEEALRDVAGWSEADLVRAWRSRLADLAGLSDSTV</sequence>
<proteinExistence type="predicted"/>
<comment type="caution">
    <text evidence="1">The sequence shown here is derived from an EMBL/GenBank/DDBJ whole genome shotgun (WGS) entry which is preliminary data.</text>
</comment>
<dbReference type="AlphaFoldDB" id="A0A6I3JBT4"/>
<dbReference type="Proteomes" id="UP000433406">
    <property type="component" value="Unassembled WGS sequence"/>
</dbReference>
<organism evidence="1 2">
    <name type="scientific">Nocardioides marmotae</name>
    <dbReference type="NCBI Taxonomy" id="2663857"/>
    <lineage>
        <taxon>Bacteria</taxon>
        <taxon>Bacillati</taxon>
        <taxon>Actinomycetota</taxon>
        <taxon>Actinomycetes</taxon>
        <taxon>Propionibacteriales</taxon>
        <taxon>Nocardioidaceae</taxon>
        <taxon>Nocardioides</taxon>
    </lineage>
</organism>
<dbReference type="EMBL" id="WLCI01000011">
    <property type="protein sequence ID" value="MTB95541.1"/>
    <property type="molecule type" value="Genomic_DNA"/>
</dbReference>
<accession>A0A6I3JBT4</accession>
<dbReference type="RefSeq" id="WP_154615063.1">
    <property type="nucleotide sequence ID" value="NZ_CP053660.1"/>
</dbReference>
<reference evidence="1 2" key="1">
    <citation type="submission" date="2019-10" db="EMBL/GenBank/DDBJ databases">
        <title>Nocardioides novel species isolated from the excrement of Marmot.</title>
        <authorList>
            <person name="Zhang G."/>
        </authorList>
    </citation>
    <scope>NUCLEOTIDE SEQUENCE [LARGE SCALE GENOMIC DNA]</scope>
    <source>
        <strain evidence="2">zg-579</strain>
    </source>
</reference>
<gene>
    <name evidence="1" type="ORF">GGQ22_10635</name>
</gene>